<keyword evidence="6 9" id="KW-0804">Transcription</keyword>
<evidence type="ECO:0000256" key="4">
    <source>
        <dbReference type="ARBA" id="ARBA00022853"/>
    </source>
</evidence>
<dbReference type="PANTHER" id="PTHR10625">
    <property type="entry name" value="HISTONE DEACETYLASE HDAC1-RELATED"/>
    <property type="match status" value="1"/>
</dbReference>
<feature type="binding site" evidence="11">
    <location>
        <position position="145"/>
    </location>
    <ligand>
        <name>substrate</name>
    </ligand>
</feature>
<protein>
    <recommendedName>
        <fullName evidence="9">Histone deacetylase</fullName>
        <ecNumber evidence="9">3.5.1.98</ecNumber>
    </recommendedName>
</protein>
<proteinExistence type="inferred from homology"/>
<dbReference type="InterPro" id="IPR037138">
    <property type="entry name" value="His_deacetylse_dom_sf"/>
</dbReference>
<evidence type="ECO:0000256" key="7">
    <source>
        <dbReference type="ARBA" id="ARBA00023242"/>
    </source>
</evidence>
<dbReference type="Pfam" id="PF00850">
    <property type="entry name" value="Hist_deacetyl"/>
    <property type="match status" value="1"/>
</dbReference>
<dbReference type="InterPro" id="IPR023696">
    <property type="entry name" value="Ureohydrolase_dom_sf"/>
</dbReference>
<evidence type="ECO:0000256" key="10">
    <source>
        <dbReference type="PIRSR" id="PIRSR037913-1"/>
    </source>
</evidence>
<dbReference type="PRINTS" id="PR01271">
    <property type="entry name" value="HISDACETLASE"/>
</dbReference>
<dbReference type="InterPro" id="IPR000286">
    <property type="entry name" value="HDACs"/>
</dbReference>
<evidence type="ECO:0000256" key="8">
    <source>
        <dbReference type="ARBA" id="ARBA00048287"/>
    </source>
</evidence>
<keyword evidence="5 9" id="KW-0805">Transcription regulation</keyword>
<dbReference type="Gene3D" id="3.40.800.20">
    <property type="entry name" value="Histone deacetylase domain"/>
    <property type="match status" value="2"/>
</dbReference>
<sequence>MTSKRRVCYYYHPDVGSFHYGPKHPMKPQRLAAIHSLVVNYGLHNEMLVLKPPKASAIEMERFHSKDYIDFLQRVSPKTADQYEHLFAQFNIGEDCPVFDGIFEFCSISTGASLSGVSRLNHGLSDIAINWSGGLHHAKKREASGFCYVNDIVIGILELLKYHPRVLYIDIDIHHGDGVQEAFYLTDRVMTVSFHKYGNYFFPGTGDMYDIGQDSGRYYAVNVPMKEGMDDENYHSLFKPIIRTVIDCFDPSAIVLQCGADSLGCDRLGCFNLSFTGHGECVDFVRSLGLPMLVVGGGGYTLRNVARCWTYETAILVGKKDEIPDEIPNNTGGQECVDFVRSLGLPMLVVGGGGYTLRNVARCWTYETAILVGKKDEIPDEIPNNTEYLQFFAPEFTLRPTLAKRQENQNTKEYITAIKQEVLDHLRQIRHAPSVQMQEVPPDLLDRDEIFSLREPGPDVLLEDHEPEGCTFTPSHFSDEENMSP</sequence>
<feature type="binding site" evidence="12">
    <location>
        <position position="261"/>
    </location>
    <ligand>
        <name>a divalent metal cation</name>
        <dbReference type="ChEBI" id="CHEBI:60240"/>
    </ligand>
</feature>
<name>A0A0M3I6G3_ASCLU</name>
<feature type="binding site" evidence="12">
    <location>
        <position position="172"/>
    </location>
    <ligand>
        <name>a divalent metal cation</name>
        <dbReference type="ChEBI" id="CHEBI:60240"/>
    </ligand>
</feature>
<evidence type="ECO:0000256" key="6">
    <source>
        <dbReference type="ARBA" id="ARBA00023163"/>
    </source>
</evidence>
<comment type="similarity">
    <text evidence="9">Belongs to the histone deacetylase family. HD Type 1 subfamily.</text>
</comment>
<evidence type="ECO:0000256" key="12">
    <source>
        <dbReference type="PIRSR" id="PIRSR037913-3"/>
    </source>
</evidence>
<dbReference type="GO" id="GO:0046872">
    <property type="term" value="F:metal ion binding"/>
    <property type="evidence" value="ECO:0007669"/>
    <property type="project" value="UniProtKB-KW"/>
</dbReference>
<evidence type="ECO:0000313" key="15">
    <source>
        <dbReference type="Proteomes" id="UP000036681"/>
    </source>
</evidence>
<keyword evidence="15" id="KW-1185">Reference proteome</keyword>
<evidence type="ECO:0000256" key="9">
    <source>
        <dbReference type="PIRNR" id="PIRNR037913"/>
    </source>
</evidence>
<dbReference type="SUPFAM" id="SSF52768">
    <property type="entry name" value="Arginase/deacetylase"/>
    <property type="match status" value="2"/>
</dbReference>
<dbReference type="EC" id="3.5.1.98" evidence="9"/>
<feature type="binding site" evidence="11">
    <location>
        <position position="300"/>
    </location>
    <ligand>
        <name>substrate</name>
    </ligand>
</feature>
<feature type="active site" description="Proton acceptor" evidence="10">
    <location>
        <position position="137"/>
    </location>
</feature>
<comment type="subcellular location">
    <subcellularLocation>
        <location evidence="1 9">Nucleus</location>
    </subcellularLocation>
</comment>
<evidence type="ECO:0000256" key="1">
    <source>
        <dbReference type="ARBA" id="ARBA00004123"/>
    </source>
</evidence>
<evidence type="ECO:0000256" key="11">
    <source>
        <dbReference type="PIRSR" id="PIRSR037913-2"/>
    </source>
</evidence>
<dbReference type="GO" id="GO:0040029">
    <property type="term" value="P:epigenetic regulation of gene expression"/>
    <property type="evidence" value="ECO:0007669"/>
    <property type="project" value="TreeGrafter"/>
</dbReference>
<evidence type="ECO:0000259" key="14">
    <source>
        <dbReference type="Pfam" id="PF00850"/>
    </source>
</evidence>
<keyword evidence="7 9" id="KW-0539">Nucleus</keyword>
<feature type="binding site" evidence="11">
    <location>
        <position position="95"/>
    </location>
    <ligand>
        <name>substrate</name>
    </ligand>
</feature>
<evidence type="ECO:0000256" key="13">
    <source>
        <dbReference type="SAM" id="MobiDB-lite"/>
    </source>
</evidence>
<keyword evidence="4 9" id="KW-0156">Chromatin regulator</keyword>
<reference evidence="16" key="1">
    <citation type="submission" date="2017-02" db="UniProtKB">
        <authorList>
            <consortium name="WormBaseParasite"/>
        </authorList>
    </citation>
    <scope>IDENTIFICATION</scope>
</reference>
<dbReference type="GO" id="GO:0005634">
    <property type="term" value="C:nucleus"/>
    <property type="evidence" value="ECO:0007669"/>
    <property type="project" value="UniProtKB-SubCell"/>
</dbReference>
<evidence type="ECO:0000256" key="2">
    <source>
        <dbReference type="ARBA" id="ARBA00022491"/>
    </source>
</evidence>
<dbReference type="InterPro" id="IPR003084">
    <property type="entry name" value="HDAC_I/II"/>
</dbReference>
<dbReference type="PIRSF" id="PIRSF037913">
    <property type="entry name" value="His_deacetylse_1"/>
    <property type="match status" value="1"/>
</dbReference>
<keyword evidence="2" id="KW-0678">Repressor</keyword>
<keyword evidence="3 9" id="KW-0378">Hydrolase</keyword>
<dbReference type="Proteomes" id="UP000036681">
    <property type="component" value="Unplaced"/>
</dbReference>
<feature type="binding site" evidence="12">
    <location>
        <position position="174"/>
    </location>
    <ligand>
        <name>a divalent metal cation</name>
        <dbReference type="ChEBI" id="CHEBI:60240"/>
    </ligand>
</feature>
<dbReference type="PRINTS" id="PR01270">
    <property type="entry name" value="HDASUPER"/>
</dbReference>
<dbReference type="GO" id="GO:0141221">
    <property type="term" value="F:histone deacetylase activity, hydrolytic mechanism"/>
    <property type="evidence" value="ECO:0007669"/>
    <property type="project" value="UniProtKB-EC"/>
</dbReference>
<feature type="region of interest" description="Disordered" evidence="13">
    <location>
        <begin position="459"/>
        <end position="485"/>
    </location>
</feature>
<dbReference type="PANTHER" id="PTHR10625:SF36">
    <property type="entry name" value="HISTONE DEACETYLASE 3"/>
    <property type="match status" value="1"/>
</dbReference>
<dbReference type="AlphaFoldDB" id="A0A0M3I6G3"/>
<feature type="domain" description="Histone deacetylase" evidence="14">
    <location>
        <begin position="24"/>
        <end position="315"/>
    </location>
</feature>
<comment type="catalytic activity">
    <reaction evidence="8 9">
        <text>N(6)-acetyl-L-lysyl-[histone] + H2O = L-lysyl-[histone] + acetate</text>
        <dbReference type="Rhea" id="RHEA:58196"/>
        <dbReference type="Rhea" id="RHEA-COMP:9845"/>
        <dbReference type="Rhea" id="RHEA-COMP:11338"/>
        <dbReference type="ChEBI" id="CHEBI:15377"/>
        <dbReference type="ChEBI" id="CHEBI:29969"/>
        <dbReference type="ChEBI" id="CHEBI:30089"/>
        <dbReference type="ChEBI" id="CHEBI:61930"/>
        <dbReference type="EC" id="3.5.1.98"/>
    </reaction>
</comment>
<dbReference type="InterPro" id="IPR023801">
    <property type="entry name" value="His_deacetylse_dom"/>
</dbReference>
<evidence type="ECO:0000313" key="16">
    <source>
        <dbReference type="WBParaSite" id="ALUE_0001263801-mRNA-1"/>
    </source>
</evidence>
<evidence type="ECO:0000256" key="5">
    <source>
        <dbReference type="ARBA" id="ARBA00023015"/>
    </source>
</evidence>
<accession>A0A0M3I6G3</accession>
<dbReference type="WBParaSite" id="ALUE_0001263801-mRNA-1">
    <property type="protein sequence ID" value="ALUE_0001263801-mRNA-1"/>
    <property type="gene ID" value="ALUE_0001263801"/>
</dbReference>
<evidence type="ECO:0000256" key="3">
    <source>
        <dbReference type="ARBA" id="ARBA00022801"/>
    </source>
</evidence>
<organism evidence="15 16">
    <name type="scientific">Ascaris lumbricoides</name>
    <name type="common">Giant roundworm</name>
    <dbReference type="NCBI Taxonomy" id="6252"/>
    <lineage>
        <taxon>Eukaryota</taxon>
        <taxon>Metazoa</taxon>
        <taxon>Ecdysozoa</taxon>
        <taxon>Nematoda</taxon>
        <taxon>Chromadorea</taxon>
        <taxon>Rhabditida</taxon>
        <taxon>Spirurina</taxon>
        <taxon>Ascaridomorpha</taxon>
        <taxon>Ascaridoidea</taxon>
        <taxon>Ascarididae</taxon>
        <taxon>Ascaris</taxon>
    </lineage>
</organism>
<keyword evidence="12" id="KW-0479">Metal-binding</keyword>